<dbReference type="Proteomes" id="UP000181917">
    <property type="component" value="Unassembled WGS sequence"/>
</dbReference>
<dbReference type="OrthoDB" id="2389872at2"/>
<dbReference type="STRING" id="37928.SAMN04489742_1225"/>
<evidence type="ECO:0000259" key="1">
    <source>
        <dbReference type="Pfam" id="PF22513"/>
    </source>
</evidence>
<protein>
    <recommendedName>
        <fullName evidence="1">Antitoxin FitA-like ribbon-helix-helix domain-containing protein</fullName>
    </recommendedName>
</protein>
<dbReference type="InterPro" id="IPR010985">
    <property type="entry name" value="Ribbon_hlx_hlx"/>
</dbReference>
<name>A0A1H1B3R2_9MICC</name>
<dbReference type="InterPro" id="IPR053853">
    <property type="entry name" value="FitA-like_RHH"/>
</dbReference>
<sequence>METLSIPNLNARTIEGLRVLAACHGRTLETEARAILEQAARGLTEADEFLASIVTHDQQAP</sequence>
<dbReference type="GO" id="GO:0006355">
    <property type="term" value="P:regulation of DNA-templated transcription"/>
    <property type="evidence" value="ECO:0007669"/>
    <property type="project" value="InterPro"/>
</dbReference>
<accession>A0A1H1B3R2</accession>
<dbReference type="Gene3D" id="1.10.1220.10">
    <property type="entry name" value="Met repressor-like"/>
    <property type="match status" value="1"/>
</dbReference>
<dbReference type="Pfam" id="PF22513">
    <property type="entry name" value="FitA-like_RHH"/>
    <property type="match status" value="1"/>
</dbReference>
<dbReference type="EMBL" id="FNKH01000002">
    <property type="protein sequence ID" value="SDQ46567.1"/>
    <property type="molecule type" value="Genomic_DNA"/>
</dbReference>
<reference evidence="2 3" key="1">
    <citation type="submission" date="2016-10" db="EMBL/GenBank/DDBJ databases">
        <authorList>
            <person name="de Groot N.N."/>
        </authorList>
    </citation>
    <scope>NUCLEOTIDE SEQUENCE [LARGE SCALE GENOMIC DNA]</scope>
    <source>
        <strain evidence="2 3">DSM 20117</strain>
    </source>
</reference>
<dbReference type="KEGG" id="acry:AC20117_11230"/>
<gene>
    <name evidence="2" type="ORF">SAMN04489742_1225</name>
</gene>
<dbReference type="InterPro" id="IPR013321">
    <property type="entry name" value="Arc_rbn_hlx_hlx"/>
</dbReference>
<feature type="domain" description="Antitoxin FitA-like ribbon-helix-helix" evidence="1">
    <location>
        <begin position="3"/>
        <end position="40"/>
    </location>
</feature>
<organism evidence="2 3">
    <name type="scientific">Crystallibacter crystallopoietes</name>
    <dbReference type="NCBI Taxonomy" id="37928"/>
    <lineage>
        <taxon>Bacteria</taxon>
        <taxon>Bacillati</taxon>
        <taxon>Actinomycetota</taxon>
        <taxon>Actinomycetes</taxon>
        <taxon>Micrococcales</taxon>
        <taxon>Micrococcaceae</taxon>
        <taxon>Crystallibacter</taxon>
    </lineage>
</organism>
<keyword evidence="3" id="KW-1185">Reference proteome</keyword>
<proteinExistence type="predicted"/>
<evidence type="ECO:0000313" key="2">
    <source>
        <dbReference type="EMBL" id="SDQ46567.1"/>
    </source>
</evidence>
<dbReference type="RefSeq" id="WP_074699663.1">
    <property type="nucleotide sequence ID" value="NZ_CP018863.1"/>
</dbReference>
<dbReference type="AlphaFoldDB" id="A0A1H1B3R2"/>
<evidence type="ECO:0000313" key="3">
    <source>
        <dbReference type="Proteomes" id="UP000181917"/>
    </source>
</evidence>
<dbReference type="SUPFAM" id="SSF47598">
    <property type="entry name" value="Ribbon-helix-helix"/>
    <property type="match status" value="1"/>
</dbReference>